<reference evidence="7" key="1">
    <citation type="submission" date="2018-09" db="EMBL/GenBank/DDBJ databases">
        <title>Common duck and Muscovy duck high density SNP chip.</title>
        <authorList>
            <person name="Vignal A."/>
            <person name="Thebault N."/>
            <person name="Warren W.C."/>
        </authorList>
    </citation>
    <scope>NUCLEOTIDE SEQUENCE [LARGE SCALE GENOMIC DNA]</scope>
</reference>
<dbReference type="InterPro" id="IPR005135">
    <property type="entry name" value="Endo/exonuclease/phosphatase"/>
</dbReference>
<dbReference type="PANTHER" id="PTHR11371:SF29">
    <property type="entry name" value="DEOXYRIBONUCLEASE-1-LIKE 2"/>
    <property type="match status" value="1"/>
</dbReference>
<reference evidence="7" key="3">
    <citation type="submission" date="2025-09" db="UniProtKB">
        <authorList>
            <consortium name="Ensembl"/>
        </authorList>
    </citation>
    <scope>IDENTIFICATION</scope>
</reference>
<protein>
    <submittedName>
        <fullName evidence="7">Deoxyribonuclease 1 like 2</fullName>
    </submittedName>
</protein>
<keyword evidence="5" id="KW-1015">Disulfide bond</keyword>
<dbReference type="GO" id="GO:0006308">
    <property type="term" value="P:DNA catabolic process"/>
    <property type="evidence" value="ECO:0007669"/>
    <property type="project" value="InterPro"/>
</dbReference>
<dbReference type="Ensembl" id="ENSCMMT00000029378.1">
    <property type="protein sequence ID" value="ENSCMMP00000026906.1"/>
    <property type="gene ID" value="ENSCMMG00000016511.1"/>
</dbReference>
<dbReference type="InterPro" id="IPR016202">
    <property type="entry name" value="DNase_I"/>
</dbReference>
<keyword evidence="8" id="KW-1185">Reference proteome</keyword>
<evidence type="ECO:0000256" key="3">
    <source>
        <dbReference type="ARBA" id="ARBA00022759"/>
    </source>
</evidence>
<dbReference type="GO" id="GO:0005634">
    <property type="term" value="C:nucleus"/>
    <property type="evidence" value="ECO:0007669"/>
    <property type="project" value="TreeGrafter"/>
</dbReference>
<sequence length="313" mass="34433">MTGSIPAEQWEAGTSPASCWGVGRMEPMASWGSPRGAGAAGGSRCPPWHGCGAPGASRARATPGLCQHRDSHVTVCPLYLCSVSSAPYDYEISGPLGRENYKEMYLFIYRTDVVSVMDTYQYEDPQDIFSREPFILRVSAPRTSKWEFVMVPLHSAPHDAAAEIDALYDVYLAVLNKWGTDNIVFLGDFNADCAYVKPSDWASIRLRTSDVFKWLIPDSSDTTVGKSDCAYDRIVVCGAKLKRSIVPNSATVYNFQHAFQLEQEEVSGDHEAGLRVSLLHPELPGALKPSCPRQLRVQQRHPDTAGLPAFAQD</sequence>
<dbReference type="Gene3D" id="3.60.10.10">
    <property type="entry name" value="Endonuclease/exonuclease/phosphatase"/>
    <property type="match status" value="1"/>
</dbReference>
<organism evidence="7 8">
    <name type="scientific">Cairina moschata</name>
    <name type="common">Muscovy duck</name>
    <dbReference type="NCBI Taxonomy" id="8855"/>
    <lineage>
        <taxon>Eukaryota</taxon>
        <taxon>Metazoa</taxon>
        <taxon>Chordata</taxon>
        <taxon>Craniata</taxon>
        <taxon>Vertebrata</taxon>
        <taxon>Euteleostomi</taxon>
        <taxon>Archelosauria</taxon>
        <taxon>Archosauria</taxon>
        <taxon>Dinosauria</taxon>
        <taxon>Saurischia</taxon>
        <taxon>Theropoda</taxon>
        <taxon>Coelurosauria</taxon>
        <taxon>Aves</taxon>
        <taxon>Neognathae</taxon>
        <taxon>Galloanserae</taxon>
        <taxon>Anseriformes</taxon>
        <taxon>Anatidae</taxon>
        <taxon>Anatinae</taxon>
        <taxon>Cairina</taxon>
    </lineage>
</organism>
<evidence type="ECO:0000313" key="8">
    <source>
        <dbReference type="Proteomes" id="UP000694556"/>
    </source>
</evidence>
<dbReference type="InterPro" id="IPR018057">
    <property type="entry name" value="Deoxyribonuclease-1_AS"/>
</dbReference>
<keyword evidence="2" id="KW-0540">Nuclease</keyword>
<feature type="domain" description="Endonuclease/exonuclease/phosphatase" evidence="6">
    <location>
        <begin position="96"/>
        <end position="246"/>
    </location>
</feature>
<dbReference type="Pfam" id="PF03372">
    <property type="entry name" value="Exo_endo_phos"/>
    <property type="match status" value="1"/>
</dbReference>
<keyword evidence="4" id="KW-0378">Hydrolase</keyword>
<keyword evidence="3" id="KW-0255">Endonuclease</keyword>
<evidence type="ECO:0000256" key="5">
    <source>
        <dbReference type="ARBA" id="ARBA00023157"/>
    </source>
</evidence>
<dbReference type="InterPro" id="IPR033125">
    <property type="entry name" value="DNASE_I_2"/>
</dbReference>
<dbReference type="GO" id="GO:0004530">
    <property type="term" value="F:deoxyribonuclease I activity"/>
    <property type="evidence" value="ECO:0007669"/>
    <property type="project" value="TreeGrafter"/>
</dbReference>
<evidence type="ECO:0000259" key="6">
    <source>
        <dbReference type="Pfam" id="PF03372"/>
    </source>
</evidence>
<name>A0A8C3GQQ3_CAIMO</name>
<dbReference type="SMART" id="SM00476">
    <property type="entry name" value="DNaseIc"/>
    <property type="match status" value="1"/>
</dbReference>
<dbReference type="PROSITE" id="PS00919">
    <property type="entry name" value="DNASE_I_1"/>
    <property type="match status" value="1"/>
</dbReference>
<proteinExistence type="inferred from homology"/>
<dbReference type="PROSITE" id="PS00918">
    <property type="entry name" value="DNASE_I_2"/>
    <property type="match status" value="1"/>
</dbReference>
<dbReference type="InterPro" id="IPR036691">
    <property type="entry name" value="Endo/exonu/phosph_ase_sf"/>
</dbReference>
<dbReference type="AlphaFoldDB" id="A0A8C3GQQ3"/>
<dbReference type="SUPFAM" id="SSF56219">
    <property type="entry name" value="DNase I-like"/>
    <property type="match status" value="1"/>
</dbReference>
<evidence type="ECO:0000256" key="1">
    <source>
        <dbReference type="ARBA" id="ARBA00007359"/>
    </source>
</evidence>
<dbReference type="PANTHER" id="PTHR11371">
    <property type="entry name" value="DEOXYRIBONUCLEASE"/>
    <property type="match status" value="1"/>
</dbReference>
<comment type="similarity">
    <text evidence="1">Belongs to the DNase I family.</text>
</comment>
<evidence type="ECO:0000313" key="7">
    <source>
        <dbReference type="Ensembl" id="ENSCMMP00000026906.1"/>
    </source>
</evidence>
<dbReference type="PRINTS" id="PR00130">
    <property type="entry name" value="DNASEI"/>
</dbReference>
<dbReference type="CDD" id="cd10282">
    <property type="entry name" value="DNase1"/>
    <property type="match status" value="1"/>
</dbReference>
<evidence type="ECO:0000256" key="2">
    <source>
        <dbReference type="ARBA" id="ARBA00022722"/>
    </source>
</evidence>
<reference evidence="7" key="2">
    <citation type="submission" date="2025-08" db="UniProtKB">
        <authorList>
            <consortium name="Ensembl"/>
        </authorList>
    </citation>
    <scope>IDENTIFICATION</scope>
</reference>
<evidence type="ECO:0000256" key="4">
    <source>
        <dbReference type="ARBA" id="ARBA00022801"/>
    </source>
</evidence>
<dbReference type="Proteomes" id="UP000694556">
    <property type="component" value="Chromosome 15"/>
</dbReference>
<dbReference type="GO" id="GO:0003677">
    <property type="term" value="F:DNA binding"/>
    <property type="evidence" value="ECO:0007669"/>
    <property type="project" value="TreeGrafter"/>
</dbReference>
<accession>A0A8C3GQQ3</accession>